<reference evidence="1" key="1">
    <citation type="submission" date="2023-03" db="EMBL/GenBank/DDBJ databases">
        <title>Stygiobacter electus gen. nov., sp. nov., facultatively anaerobic thermotolerant bacterium of the class Ignavibacteria from a well of Yessentuki mineral water deposit.</title>
        <authorList>
            <person name="Podosokorskaya O.A."/>
            <person name="Elcheninov A.G."/>
            <person name="Petrova N.F."/>
            <person name="Zavarzina D.G."/>
            <person name="Kublanov I.V."/>
            <person name="Merkel A.Y."/>
        </authorList>
    </citation>
    <scope>NUCLEOTIDE SEQUENCE</scope>
    <source>
        <strain evidence="1">09-Me</strain>
    </source>
</reference>
<gene>
    <name evidence="1" type="ORF">P0M35_13865</name>
</gene>
<dbReference type="AlphaFoldDB" id="A0AAE3TDR7"/>
<dbReference type="EMBL" id="JARGDL010000033">
    <property type="protein sequence ID" value="MDF1613245.1"/>
    <property type="molecule type" value="Genomic_DNA"/>
</dbReference>
<comment type="caution">
    <text evidence="1">The sequence shown here is derived from an EMBL/GenBank/DDBJ whole genome shotgun (WGS) entry which is preliminary data.</text>
</comment>
<name>A0AAE3TDR7_9BACT</name>
<dbReference type="RefSeq" id="WP_321537018.1">
    <property type="nucleotide sequence ID" value="NZ_JARGDL010000033.1"/>
</dbReference>
<organism evidence="1 2">
    <name type="scientific">Stygiobacter electus</name>
    <dbReference type="NCBI Taxonomy" id="3032292"/>
    <lineage>
        <taxon>Bacteria</taxon>
        <taxon>Pseudomonadati</taxon>
        <taxon>Ignavibacteriota</taxon>
        <taxon>Ignavibacteria</taxon>
        <taxon>Ignavibacteriales</taxon>
        <taxon>Melioribacteraceae</taxon>
        <taxon>Stygiobacter</taxon>
    </lineage>
</organism>
<evidence type="ECO:0008006" key="3">
    <source>
        <dbReference type="Google" id="ProtNLM"/>
    </source>
</evidence>
<dbReference type="Proteomes" id="UP001221302">
    <property type="component" value="Unassembled WGS sequence"/>
</dbReference>
<protein>
    <recommendedName>
        <fullName evidence="3">Outer membrane protein beta-barrel domain-containing protein</fullName>
    </recommendedName>
</protein>
<evidence type="ECO:0000313" key="1">
    <source>
        <dbReference type="EMBL" id="MDF1613245.1"/>
    </source>
</evidence>
<proteinExistence type="predicted"/>
<keyword evidence="2" id="KW-1185">Reference proteome</keyword>
<sequence>MKKIILTIFILISFIEINAQNFGIQILAGSDIYKINSMEKGFNLFDLTKANIKREEFSNPISAELNLVYDKINWNLTLSLDAAYTNYDVIYTRNVPQLFDPFYIKTSKYKIDFARAAASLNYIKNISLTSRLMLFVGGGPTFFITAPVVSDKFIINTLKDKFSELDLSDDIKLRYSFGAIVQSGIKFKVFNPIDLLVTAKYFVTSKGEYEEPYSFAAIHAGFGITF</sequence>
<feature type="non-terminal residue" evidence="1">
    <location>
        <position position="226"/>
    </location>
</feature>
<accession>A0AAE3TDR7</accession>
<evidence type="ECO:0000313" key="2">
    <source>
        <dbReference type="Proteomes" id="UP001221302"/>
    </source>
</evidence>